<dbReference type="RefSeq" id="WP_268008020.1">
    <property type="nucleotide sequence ID" value="NZ_BSUT01000001.1"/>
</dbReference>
<dbReference type="Proteomes" id="UP001164761">
    <property type="component" value="Chromosome"/>
</dbReference>
<reference evidence="1" key="1">
    <citation type="submission" date="2022-08" db="EMBL/GenBank/DDBJ databases">
        <title>Alicyclobacillus fastidiosus DSM 17978, complete genome.</title>
        <authorList>
            <person name="Wang Q."/>
            <person name="Cai R."/>
            <person name="Wang Z."/>
        </authorList>
    </citation>
    <scope>NUCLEOTIDE SEQUENCE</scope>
    <source>
        <strain evidence="1">DSM 17978</strain>
    </source>
</reference>
<dbReference type="InterPro" id="IPR009609">
    <property type="entry name" value="Phosphonate_metab_PhnG"/>
</dbReference>
<evidence type="ECO:0000313" key="2">
    <source>
        <dbReference type="Proteomes" id="UP001164761"/>
    </source>
</evidence>
<dbReference type="EMBL" id="CP104067">
    <property type="protein sequence ID" value="WAH44123.1"/>
    <property type="molecule type" value="Genomic_DNA"/>
</dbReference>
<sequence length="147" mass="16723">MKRKQMTRILVEGDRTLLERLAAQIEAAHEVHVNRKPENSLVMMKTFDPVASQPFYLGEVMVTQCTVTVNGHRGIGVLMGDEPDRAYYLAVVDAAVNASIPESFLWEPVLLEEEKRVNRRQYEEYARVEKSKVQFETGGALCKKGIR</sequence>
<gene>
    <name evidence="1" type="primary">phnG</name>
    <name evidence="1" type="ORF">NZD89_12510</name>
</gene>
<dbReference type="NCBIfam" id="TIGR03293">
    <property type="entry name" value="PhnG_redo"/>
    <property type="match status" value="1"/>
</dbReference>
<keyword evidence="2" id="KW-1185">Reference proteome</keyword>
<protein>
    <submittedName>
        <fullName evidence="1">Phosphonate C-P lyase system protein PhnG</fullName>
    </submittedName>
</protein>
<proteinExistence type="predicted"/>
<keyword evidence="1" id="KW-0456">Lyase</keyword>
<dbReference type="Pfam" id="PF06754">
    <property type="entry name" value="PhnG"/>
    <property type="match status" value="1"/>
</dbReference>
<dbReference type="GO" id="GO:0016829">
    <property type="term" value="F:lyase activity"/>
    <property type="evidence" value="ECO:0007669"/>
    <property type="project" value="UniProtKB-KW"/>
</dbReference>
<accession>A0ABY6ZMG1</accession>
<organism evidence="1 2">
    <name type="scientific">Alicyclobacillus fastidiosus</name>
    <dbReference type="NCBI Taxonomy" id="392011"/>
    <lineage>
        <taxon>Bacteria</taxon>
        <taxon>Bacillati</taxon>
        <taxon>Bacillota</taxon>
        <taxon>Bacilli</taxon>
        <taxon>Bacillales</taxon>
        <taxon>Alicyclobacillaceae</taxon>
        <taxon>Alicyclobacillus</taxon>
    </lineage>
</organism>
<evidence type="ECO:0000313" key="1">
    <source>
        <dbReference type="EMBL" id="WAH44123.1"/>
    </source>
</evidence>
<name>A0ABY6ZMG1_9BACL</name>